<dbReference type="InterPro" id="IPR003615">
    <property type="entry name" value="HNH_nuc"/>
</dbReference>
<evidence type="ECO:0000259" key="2">
    <source>
        <dbReference type="SMART" id="SM00507"/>
    </source>
</evidence>
<dbReference type="Pfam" id="PF02720">
    <property type="entry name" value="DUF222"/>
    <property type="match status" value="1"/>
</dbReference>
<dbReference type="RefSeq" id="WP_377340958.1">
    <property type="nucleotide sequence ID" value="NZ_JBHLUE010000016.1"/>
</dbReference>
<comment type="caution">
    <text evidence="3">The sequence shown here is derived from an EMBL/GenBank/DDBJ whole genome shotgun (WGS) entry which is preliminary data.</text>
</comment>
<feature type="domain" description="HNH nuclease" evidence="2">
    <location>
        <begin position="324"/>
        <end position="376"/>
    </location>
</feature>
<dbReference type="CDD" id="cd00085">
    <property type="entry name" value="HNHc"/>
    <property type="match status" value="1"/>
</dbReference>
<evidence type="ECO:0000313" key="4">
    <source>
        <dbReference type="Proteomes" id="UP001589894"/>
    </source>
</evidence>
<dbReference type="Pfam" id="PF01844">
    <property type="entry name" value="HNH"/>
    <property type="match status" value="1"/>
</dbReference>
<name>A0ABV6P004_9ACTN</name>
<proteinExistence type="inferred from homology"/>
<dbReference type="InterPro" id="IPR003870">
    <property type="entry name" value="DUF222"/>
</dbReference>
<dbReference type="InterPro" id="IPR002711">
    <property type="entry name" value="HNH"/>
</dbReference>
<accession>A0ABV6P004</accession>
<evidence type="ECO:0000256" key="1">
    <source>
        <dbReference type="ARBA" id="ARBA00023450"/>
    </source>
</evidence>
<organism evidence="3 4">
    <name type="scientific">Plantactinospora siamensis</name>
    <dbReference type="NCBI Taxonomy" id="555372"/>
    <lineage>
        <taxon>Bacteria</taxon>
        <taxon>Bacillati</taxon>
        <taxon>Actinomycetota</taxon>
        <taxon>Actinomycetes</taxon>
        <taxon>Micromonosporales</taxon>
        <taxon>Micromonosporaceae</taxon>
        <taxon>Plantactinospora</taxon>
    </lineage>
</organism>
<sequence length="416" mass="44327">MRGTLARAGEAIDDCLEVPPWSLAGPELAAALDAAVLVQRKAAALVLGLVGEVDRSGLAREQGATSTAAWLRHRLRMPPGAARAMVADAETLDRGPALLRDAVTSGAVGAEQARVIGRTVATVHDEAGAVAADKATGMLLDWAGQFDPEGLRRLGDRILEHVAPEMAEQAAKRALDRADQRAQRDRHLTLSAAGDGRVRLSGLLDPETGAVLRAALDPLTKPAGQADERTPGQRRHDALAEVCRLTLRLGELPDNGGEAPQIVVTTAFDAAARQLGVGTLDTGDRLGPEAVRRLACDAGVLPAVLGGRGEVLDLGRLRRLFTGATRRALVIRDAGCAFPGCDRPPRWTQAHHIVHWSAGGVSSLDNGVLLCGHHHRAVHHDGWAVRLAADGLPEFIPPPWIDPQRRPRRNVYHRRC</sequence>
<dbReference type="Proteomes" id="UP001589894">
    <property type="component" value="Unassembled WGS sequence"/>
</dbReference>
<reference evidence="3 4" key="1">
    <citation type="submission" date="2024-09" db="EMBL/GenBank/DDBJ databases">
        <authorList>
            <person name="Sun Q."/>
            <person name="Mori K."/>
        </authorList>
    </citation>
    <scope>NUCLEOTIDE SEQUENCE [LARGE SCALE GENOMIC DNA]</scope>
    <source>
        <strain evidence="3 4">TBRC 2205</strain>
    </source>
</reference>
<gene>
    <name evidence="3" type="ORF">ACFFHU_19725</name>
</gene>
<dbReference type="SMART" id="SM00507">
    <property type="entry name" value="HNHc"/>
    <property type="match status" value="1"/>
</dbReference>
<dbReference type="EMBL" id="JBHLUE010000016">
    <property type="protein sequence ID" value="MFC0566356.1"/>
    <property type="molecule type" value="Genomic_DNA"/>
</dbReference>
<keyword evidence="4" id="KW-1185">Reference proteome</keyword>
<protein>
    <submittedName>
        <fullName evidence="3">DUF222 domain-containing protein</fullName>
    </submittedName>
</protein>
<comment type="similarity">
    <text evidence="1">Belongs to the Rv1128c/1148c/1588c/1702c/1945/3466 family.</text>
</comment>
<evidence type="ECO:0000313" key="3">
    <source>
        <dbReference type="EMBL" id="MFC0566356.1"/>
    </source>
</evidence>
<dbReference type="Gene3D" id="1.10.30.50">
    <property type="match status" value="1"/>
</dbReference>